<comment type="similarity">
    <text evidence="1">Belongs to the UPF0213 family.</text>
</comment>
<dbReference type="OMA" id="VYVEQWP"/>
<feature type="domain" description="GIY-YIG" evidence="2">
    <location>
        <begin position="4"/>
        <end position="84"/>
    </location>
</feature>
<evidence type="ECO:0000313" key="3">
    <source>
        <dbReference type="EMBL" id="SFW37441.1"/>
    </source>
</evidence>
<protein>
    <submittedName>
        <fullName evidence="3">Endonuclease</fullName>
    </submittedName>
</protein>
<dbReference type="RefSeq" id="WP_012625231.1">
    <property type="nucleotide sequence ID" value="NZ_FPIW01000013.1"/>
</dbReference>
<sequence length="91" mass="10279">MTSDLWLVYLLECADGTLYCGITRHMERRLAQHNGTISGGARYTRGRRPVCLLASRSCACMADALRLERAVKARPRHKKKSYLLHGDAEQC</sequence>
<keyword evidence="3" id="KW-0540">Nuclease</keyword>
<dbReference type="GO" id="GO:0004519">
    <property type="term" value="F:endonuclease activity"/>
    <property type="evidence" value="ECO:0007669"/>
    <property type="project" value="UniProtKB-KW"/>
</dbReference>
<dbReference type="Pfam" id="PF01541">
    <property type="entry name" value="GIY-YIG"/>
    <property type="match status" value="1"/>
</dbReference>
<dbReference type="Gene3D" id="3.40.1440.10">
    <property type="entry name" value="GIY-YIG endonuclease"/>
    <property type="match status" value="1"/>
</dbReference>
<keyword evidence="3" id="KW-0378">Hydrolase</keyword>
<dbReference type="InterPro" id="IPR000305">
    <property type="entry name" value="GIY-YIG_endonuc"/>
</dbReference>
<evidence type="ECO:0000259" key="2">
    <source>
        <dbReference type="PROSITE" id="PS50164"/>
    </source>
</evidence>
<organism evidence="3 4">
    <name type="scientific">Desulfovibrio desulfuricans</name>
    <dbReference type="NCBI Taxonomy" id="876"/>
    <lineage>
        <taxon>Bacteria</taxon>
        <taxon>Pseudomonadati</taxon>
        <taxon>Thermodesulfobacteriota</taxon>
        <taxon>Desulfovibrionia</taxon>
        <taxon>Desulfovibrionales</taxon>
        <taxon>Desulfovibrionaceae</taxon>
        <taxon>Desulfovibrio</taxon>
    </lineage>
</organism>
<accession>A0AA94HS56</accession>
<evidence type="ECO:0000256" key="1">
    <source>
        <dbReference type="ARBA" id="ARBA00007435"/>
    </source>
</evidence>
<reference evidence="4" key="1">
    <citation type="submission" date="2016-11" db="EMBL/GenBank/DDBJ databases">
        <authorList>
            <person name="Jaros S."/>
            <person name="Januszkiewicz K."/>
            <person name="Wedrychowicz H."/>
        </authorList>
    </citation>
    <scope>NUCLEOTIDE SEQUENCE [LARGE SCALE GENOMIC DNA]</scope>
    <source>
        <strain evidence="4">DSM 7057</strain>
    </source>
</reference>
<dbReference type="InterPro" id="IPR050190">
    <property type="entry name" value="UPF0213_domain"/>
</dbReference>
<name>A0AA94HS56_DESDE</name>
<keyword evidence="3" id="KW-0255">Endonuclease</keyword>
<evidence type="ECO:0000313" key="4">
    <source>
        <dbReference type="Proteomes" id="UP000182680"/>
    </source>
</evidence>
<dbReference type="CDD" id="cd10456">
    <property type="entry name" value="GIY-YIG_UPF0213"/>
    <property type="match status" value="1"/>
</dbReference>
<dbReference type="AlphaFoldDB" id="A0AA94HS56"/>
<dbReference type="Proteomes" id="UP000182680">
    <property type="component" value="Unassembled WGS sequence"/>
</dbReference>
<dbReference type="PROSITE" id="PS50164">
    <property type="entry name" value="GIY_YIG"/>
    <property type="match status" value="1"/>
</dbReference>
<dbReference type="PANTHER" id="PTHR34477:SF1">
    <property type="entry name" value="UPF0213 PROTEIN YHBQ"/>
    <property type="match status" value="1"/>
</dbReference>
<dbReference type="InterPro" id="IPR035901">
    <property type="entry name" value="GIY-YIG_endonuc_sf"/>
</dbReference>
<dbReference type="SUPFAM" id="SSF82771">
    <property type="entry name" value="GIY-YIG endonuclease"/>
    <property type="match status" value="1"/>
</dbReference>
<comment type="caution">
    <text evidence="3">The sequence shown here is derived from an EMBL/GenBank/DDBJ whole genome shotgun (WGS) entry which is preliminary data.</text>
</comment>
<dbReference type="EMBL" id="FPIW01000013">
    <property type="protein sequence ID" value="SFW37441.1"/>
    <property type="molecule type" value="Genomic_DNA"/>
</dbReference>
<proteinExistence type="inferred from homology"/>
<dbReference type="PANTHER" id="PTHR34477">
    <property type="entry name" value="UPF0213 PROTEIN YHBQ"/>
    <property type="match status" value="1"/>
</dbReference>
<gene>
    <name evidence="3" type="ORF">SAMN02910291_01057</name>
</gene>